<dbReference type="RefSeq" id="WP_192730621.1">
    <property type="nucleotide sequence ID" value="NZ_BAAAVL010000015.1"/>
</dbReference>
<evidence type="ECO:0008006" key="4">
    <source>
        <dbReference type="Google" id="ProtNLM"/>
    </source>
</evidence>
<name>A0ABR9IUZ2_RHIVS</name>
<gene>
    <name evidence="2" type="ORF">H4W29_004184</name>
</gene>
<dbReference type="EMBL" id="JADBEC010000001">
    <property type="protein sequence ID" value="MBE1507003.1"/>
    <property type="molecule type" value="Genomic_DNA"/>
</dbReference>
<evidence type="ECO:0000313" key="3">
    <source>
        <dbReference type="Proteomes" id="UP000620262"/>
    </source>
</evidence>
<evidence type="ECO:0000313" key="2">
    <source>
        <dbReference type="EMBL" id="MBE1507003.1"/>
    </source>
</evidence>
<dbReference type="Proteomes" id="UP000620262">
    <property type="component" value="Unassembled WGS sequence"/>
</dbReference>
<feature type="compositionally biased region" description="Polar residues" evidence="1">
    <location>
        <begin position="32"/>
        <end position="42"/>
    </location>
</feature>
<feature type="region of interest" description="Disordered" evidence="1">
    <location>
        <begin position="32"/>
        <end position="58"/>
    </location>
</feature>
<evidence type="ECO:0000256" key="1">
    <source>
        <dbReference type="SAM" id="MobiDB-lite"/>
    </source>
</evidence>
<feature type="compositionally biased region" description="Basic and acidic residues" evidence="1">
    <location>
        <begin position="49"/>
        <end position="58"/>
    </location>
</feature>
<accession>A0ABR9IUZ2</accession>
<organism evidence="2 3">
    <name type="scientific">Rhizobium viscosum</name>
    <name type="common">Arthrobacter viscosus</name>
    <dbReference type="NCBI Taxonomy" id="1673"/>
    <lineage>
        <taxon>Bacteria</taxon>
        <taxon>Pseudomonadati</taxon>
        <taxon>Pseudomonadota</taxon>
        <taxon>Alphaproteobacteria</taxon>
        <taxon>Hyphomicrobiales</taxon>
        <taxon>Rhizobiaceae</taxon>
        <taxon>Rhizobium/Agrobacterium group</taxon>
        <taxon>Rhizobium</taxon>
    </lineage>
</organism>
<proteinExistence type="predicted"/>
<comment type="caution">
    <text evidence="2">The sequence shown here is derived from an EMBL/GenBank/DDBJ whole genome shotgun (WGS) entry which is preliminary data.</text>
</comment>
<reference evidence="2 3" key="1">
    <citation type="submission" date="2020-10" db="EMBL/GenBank/DDBJ databases">
        <title>Sequencing the genomes of 1000 actinobacteria strains.</title>
        <authorList>
            <person name="Klenk H.-P."/>
        </authorList>
    </citation>
    <scope>NUCLEOTIDE SEQUENCE [LARGE SCALE GENOMIC DNA]</scope>
    <source>
        <strain evidence="2 3">DSM 7307</strain>
    </source>
</reference>
<protein>
    <recommendedName>
        <fullName evidence="4">Suppressor of fused protein (SUFU)</fullName>
    </recommendedName>
</protein>
<sequence>MAAYTTDDAMRELSQLLAKPPAGAVRGEWEATTMQAGHSSRTGGYRNADGGHVEEGRPDSLSMIGEIVEKLEAGAAEGGDGPGFNKVVIRWKKPKIPFMRGQVTLETSFDRSIVPRGVDDPVYEAAAAARRAFWQERGAVDAGFAAERGAPNSYNQTKWFGPHRRVLSIRGRGADGGAVLLLATDGLSTPWAGIADPENGVECELFMEFADNALDAEGVAAWGNLLISLGDLVADGHRVARDVEKHGAILFCRLTEDYRPMTRVMLSRDPGRIEGLPFGAVPLIRATPVADAELQGQDLDEEWGVTAAKSVLASRGLAL</sequence>
<keyword evidence="3" id="KW-1185">Reference proteome</keyword>